<dbReference type="InterPro" id="IPR051218">
    <property type="entry name" value="Sec_MonoDiacylglyc_Lipase"/>
</dbReference>
<organism evidence="3 4">
    <name type="scientific">Symbiochloris irregularis</name>
    <dbReference type="NCBI Taxonomy" id="706552"/>
    <lineage>
        <taxon>Eukaryota</taxon>
        <taxon>Viridiplantae</taxon>
        <taxon>Chlorophyta</taxon>
        <taxon>core chlorophytes</taxon>
        <taxon>Trebouxiophyceae</taxon>
        <taxon>Trebouxiales</taxon>
        <taxon>Trebouxiaceae</taxon>
        <taxon>Symbiochloris</taxon>
    </lineage>
</organism>
<reference evidence="3 4" key="1">
    <citation type="journal article" date="2024" name="Nat. Commun.">
        <title>Phylogenomics reveals the evolutionary origins of lichenization in chlorophyte algae.</title>
        <authorList>
            <person name="Puginier C."/>
            <person name="Libourel C."/>
            <person name="Otte J."/>
            <person name="Skaloud P."/>
            <person name="Haon M."/>
            <person name="Grisel S."/>
            <person name="Petersen M."/>
            <person name="Berrin J.G."/>
            <person name="Delaux P.M."/>
            <person name="Dal Grande F."/>
            <person name="Keller J."/>
        </authorList>
    </citation>
    <scope>NUCLEOTIDE SEQUENCE [LARGE SCALE GENOMIC DNA]</scope>
    <source>
        <strain evidence="3 4">SAG 2036</strain>
    </source>
</reference>
<evidence type="ECO:0000313" key="3">
    <source>
        <dbReference type="EMBL" id="KAK9799742.1"/>
    </source>
</evidence>
<gene>
    <name evidence="3" type="ORF">WJX73_007080</name>
</gene>
<dbReference type="PANTHER" id="PTHR45856:SF24">
    <property type="entry name" value="FUNGAL LIPASE-LIKE DOMAIN-CONTAINING PROTEIN"/>
    <property type="match status" value="1"/>
</dbReference>
<keyword evidence="4" id="KW-1185">Reference proteome</keyword>
<dbReference type="Proteomes" id="UP001465755">
    <property type="component" value="Unassembled WGS sequence"/>
</dbReference>
<feature type="region of interest" description="Disordered" evidence="1">
    <location>
        <begin position="487"/>
        <end position="512"/>
    </location>
</feature>
<protein>
    <recommendedName>
        <fullName evidence="2">Fungal lipase-type domain-containing protein</fullName>
    </recommendedName>
</protein>
<dbReference type="SUPFAM" id="SSF53474">
    <property type="entry name" value="alpha/beta-Hydrolases"/>
    <property type="match status" value="1"/>
</dbReference>
<dbReference type="InterPro" id="IPR029058">
    <property type="entry name" value="AB_hydrolase_fold"/>
</dbReference>
<feature type="domain" description="Fungal lipase-type" evidence="2">
    <location>
        <begin position="195"/>
        <end position="357"/>
    </location>
</feature>
<comment type="caution">
    <text evidence="3">The sequence shown here is derived from an EMBL/GenBank/DDBJ whole genome shotgun (WGS) entry which is preliminary data.</text>
</comment>
<evidence type="ECO:0000313" key="4">
    <source>
        <dbReference type="Proteomes" id="UP001465755"/>
    </source>
</evidence>
<name>A0AAW1NUV4_9CHLO</name>
<dbReference type="PANTHER" id="PTHR45856">
    <property type="entry name" value="ALPHA/BETA-HYDROLASES SUPERFAMILY PROTEIN"/>
    <property type="match status" value="1"/>
</dbReference>
<dbReference type="Gene3D" id="3.40.50.1820">
    <property type="entry name" value="alpha/beta hydrolase"/>
    <property type="match status" value="1"/>
</dbReference>
<accession>A0AAW1NUV4</accession>
<dbReference type="InterPro" id="IPR002921">
    <property type="entry name" value="Fungal_lipase-type"/>
</dbReference>
<evidence type="ECO:0000259" key="2">
    <source>
        <dbReference type="Pfam" id="PF01764"/>
    </source>
</evidence>
<dbReference type="GO" id="GO:0006629">
    <property type="term" value="P:lipid metabolic process"/>
    <property type="evidence" value="ECO:0007669"/>
    <property type="project" value="InterPro"/>
</dbReference>
<feature type="compositionally biased region" description="Polar residues" evidence="1">
    <location>
        <begin position="598"/>
        <end position="619"/>
    </location>
</feature>
<feature type="region of interest" description="Disordered" evidence="1">
    <location>
        <begin position="558"/>
        <end position="619"/>
    </location>
</feature>
<feature type="compositionally biased region" description="Basic and acidic residues" evidence="1">
    <location>
        <begin position="577"/>
        <end position="596"/>
    </location>
</feature>
<proteinExistence type="predicted"/>
<dbReference type="Pfam" id="PF01764">
    <property type="entry name" value="Lipase_3"/>
    <property type="match status" value="1"/>
</dbReference>
<dbReference type="AlphaFoldDB" id="A0AAW1NUV4"/>
<feature type="compositionally biased region" description="Low complexity" evidence="1">
    <location>
        <begin position="563"/>
        <end position="576"/>
    </location>
</feature>
<dbReference type="CDD" id="cd00519">
    <property type="entry name" value="Lipase_3"/>
    <property type="match status" value="1"/>
</dbReference>
<evidence type="ECO:0000256" key="1">
    <source>
        <dbReference type="SAM" id="MobiDB-lite"/>
    </source>
</evidence>
<sequence length="619" mass="65961">MGTLRSCWASSGQGPKGDPALSGALQLLYRGITLRLQGGWHVRNKVHPGQLPKDLCSMLSAAWLASLLVMMPAVSGSGQSSQAHSGDDHGTDWMSLTSYLSQVVTDTALGLPPAQQDLSFLRLSLALAELCHRVYAQDRASLQDEFTIQLPQRGRFSASANVTATLLHFRQASVDRELVSPQQYGIWLVEGLGIVIAFRGTASTEDVLVDVNITPILLEGTFARGQAPIKVHRGFYSGAKQHAEAIVARVNEAKASLGAAAPVWVTGHSLGGGYANALLLHLLAQRQGGQLFSAGGGAVTFGAPQVVFSEEPAMLFSALSSLESRGWSVRQARRPANAELHFHNFVNNADVVPRLLGQSLDAVHDSLQYYLPSYVSMQAVRQQAQHYQPFGAYHFLLGSTVRTPPPEHTAPGGVAGHMGNAEYAAVIRAYLGVSNLWKSVYATAARGGGVSHHSLAAYRANLRSHTEAVAFKMPAAGSAGDSILFAPRPGMGECPAGSPSSRGPGTHEAGSNAAMEQLARVVGQHGRQVISQLSQSGWAGAGSLSSSLYSAASTRWQAYRDSPAQQPETAEQAQPRADARSRARADADVAEDERASRSSTQTWGQYLQSFLPSQTREEL</sequence>
<dbReference type="EMBL" id="JALJOQ010000088">
    <property type="protein sequence ID" value="KAK9799742.1"/>
    <property type="molecule type" value="Genomic_DNA"/>
</dbReference>